<dbReference type="Proteomes" id="UP000641588">
    <property type="component" value="Unassembled WGS sequence"/>
</dbReference>
<sequence>MLVLVTGGARSGKSSFAELYSSRLGQQGKYIATAQAYDEEMRARIGLHQLQRENGGFAWTTVEESYALAETLQELYGNAICERDSDSGLEERYAGGGSSNNEEKLIKADADSLVDAALEDSQKLEHEQPVILVDCLTLWLSNWLLQYEQDSDVEERLQSLLEKLNSVCRQYAADQVRHLVLVTNEVGYGLVPEYKLGRQFRDLSGRMNQQLAREADKVFLVTAGIPIELKSIRYEF</sequence>
<dbReference type="GO" id="GO:0009236">
    <property type="term" value="P:cobalamin biosynthetic process"/>
    <property type="evidence" value="ECO:0007669"/>
    <property type="project" value="UniProtKB-KW"/>
</dbReference>
<evidence type="ECO:0000256" key="7">
    <source>
        <dbReference type="ARBA" id="ARBA00007490"/>
    </source>
</evidence>
<evidence type="ECO:0000256" key="6">
    <source>
        <dbReference type="ARBA" id="ARBA00005159"/>
    </source>
</evidence>
<evidence type="ECO:0000256" key="11">
    <source>
        <dbReference type="ARBA" id="ARBA00022679"/>
    </source>
</evidence>
<comment type="pathway">
    <text evidence="6">Cofactor biosynthesis; adenosylcobalamin biosynthesis; adenosylcobalamin from cob(II)yrinate a,c-diamide: step 5/7.</text>
</comment>
<dbReference type="GO" id="GO:0005525">
    <property type="term" value="F:GTP binding"/>
    <property type="evidence" value="ECO:0007669"/>
    <property type="project" value="UniProtKB-KW"/>
</dbReference>
<dbReference type="EMBL" id="WHOD01000079">
    <property type="protein sequence ID" value="NOU95692.1"/>
    <property type="molecule type" value="Genomic_DNA"/>
</dbReference>
<dbReference type="SUPFAM" id="SSF52540">
    <property type="entry name" value="P-loop containing nucleoside triphosphate hydrolases"/>
    <property type="match status" value="2"/>
</dbReference>
<dbReference type="Pfam" id="PF02283">
    <property type="entry name" value="CobU"/>
    <property type="match status" value="2"/>
</dbReference>
<keyword evidence="14" id="KW-0067">ATP-binding</keyword>
<comment type="caution">
    <text evidence="18">The sequence shown here is derived from an EMBL/GenBank/DDBJ whole genome shotgun (WGS) entry which is preliminary data.</text>
</comment>
<organism evidence="18 19">
    <name type="scientific">Paenibacillus foliorum</name>
    <dbReference type="NCBI Taxonomy" id="2654974"/>
    <lineage>
        <taxon>Bacteria</taxon>
        <taxon>Bacillati</taxon>
        <taxon>Bacillota</taxon>
        <taxon>Bacilli</taxon>
        <taxon>Bacillales</taxon>
        <taxon>Paenibacillaceae</taxon>
        <taxon>Paenibacillus</taxon>
    </lineage>
</organism>
<comment type="catalytic activity">
    <reaction evidence="2">
        <text>adenosylcob(III)inamide phosphate + GTP + H(+) = adenosylcob(III)inamide-GDP + diphosphate</text>
        <dbReference type="Rhea" id="RHEA:22712"/>
        <dbReference type="ChEBI" id="CHEBI:15378"/>
        <dbReference type="ChEBI" id="CHEBI:33019"/>
        <dbReference type="ChEBI" id="CHEBI:37565"/>
        <dbReference type="ChEBI" id="CHEBI:58502"/>
        <dbReference type="ChEBI" id="CHEBI:60487"/>
        <dbReference type="EC" id="2.7.7.62"/>
    </reaction>
</comment>
<gene>
    <name evidence="18" type="ORF">GC093_21045</name>
</gene>
<evidence type="ECO:0000256" key="3">
    <source>
        <dbReference type="ARBA" id="ARBA00001522"/>
    </source>
</evidence>
<comment type="pathway">
    <text evidence="5">Cofactor biosynthesis; adenosylcobalamin biosynthesis; adenosylcobalamin from cob(II)yrinate a,c-diamide: step 6/7.</text>
</comment>
<evidence type="ECO:0000313" key="18">
    <source>
        <dbReference type="EMBL" id="NOU95692.1"/>
    </source>
</evidence>
<dbReference type="CDD" id="cd00544">
    <property type="entry name" value="CobU"/>
    <property type="match status" value="1"/>
</dbReference>
<evidence type="ECO:0000313" key="19">
    <source>
        <dbReference type="Proteomes" id="UP000641588"/>
    </source>
</evidence>
<reference evidence="18" key="1">
    <citation type="submission" date="2019-10" db="EMBL/GenBank/DDBJ databases">
        <title>Description of Paenibacillus glebae sp. nov.</title>
        <authorList>
            <person name="Carlier A."/>
            <person name="Qi S."/>
        </authorList>
    </citation>
    <scope>NUCLEOTIDE SEQUENCE</scope>
    <source>
        <strain evidence="18">LMG 31456</strain>
    </source>
</reference>
<evidence type="ECO:0000256" key="16">
    <source>
        <dbReference type="ARBA" id="ARBA00029570"/>
    </source>
</evidence>
<keyword evidence="15" id="KW-0342">GTP-binding</keyword>
<evidence type="ECO:0000256" key="4">
    <source>
        <dbReference type="ARBA" id="ARBA00003889"/>
    </source>
</evidence>
<dbReference type="AlphaFoldDB" id="A0A972K477"/>
<evidence type="ECO:0000256" key="2">
    <source>
        <dbReference type="ARBA" id="ARBA00000711"/>
    </source>
</evidence>
<keyword evidence="19" id="KW-1185">Reference proteome</keyword>
<dbReference type="InterPro" id="IPR003203">
    <property type="entry name" value="CobU/CobP"/>
</dbReference>
<dbReference type="PANTHER" id="PTHR34848:SF1">
    <property type="entry name" value="BIFUNCTIONAL ADENOSYLCOBALAMIN BIOSYNTHESIS PROTEIN COBU"/>
    <property type="match status" value="1"/>
</dbReference>
<dbReference type="InterPro" id="IPR027417">
    <property type="entry name" value="P-loop_NTPase"/>
</dbReference>
<evidence type="ECO:0000256" key="14">
    <source>
        <dbReference type="ARBA" id="ARBA00022840"/>
    </source>
</evidence>
<dbReference type="GO" id="GO:0043752">
    <property type="term" value="F:adenosylcobinamide kinase activity"/>
    <property type="evidence" value="ECO:0007669"/>
    <property type="project" value="UniProtKB-EC"/>
</dbReference>
<dbReference type="GO" id="GO:0008820">
    <property type="term" value="F:cobinamide phosphate guanylyltransferase activity"/>
    <property type="evidence" value="ECO:0007669"/>
    <property type="project" value="UniProtKB-EC"/>
</dbReference>
<proteinExistence type="inferred from homology"/>
<evidence type="ECO:0000256" key="15">
    <source>
        <dbReference type="ARBA" id="ARBA00023134"/>
    </source>
</evidence>
<evidence type="ECO:0000256" key="13">
    <source>
        <dbReference type="ARBA" id="ARBA00022777"/>
    </source>
</evidence>
<keyword evidence="13 18" id="KW-0418">Kinase</keyword>
<evidence type="ECO:0000256" key="10">
    <source>
        <dbReference type="ARBA" id="ARBA00022573"/>
    </source>
</evidence>
<protein>
    <recommendedName>
        <fullName evidence="16">Adenosylcobinamide kinase</fullName>
        <ecNumber evidence="8">2.7.1.156</ecNumber>
        <ecNumber evidence="9">2.7.7.62</ecNumber>
    </recommendedName>
    <alternativeName>
        <fullName evidence="17">Adenosylcobinamide-phosphate guanylyltransferase</fullName>
    </alternativeName>
</protein>
<dbReference type="EC" id="2.7.1.156" evidence="8"/>
<accession>A0A972K477</accession>
<name>A0A972K477_9BACL</name>
<dbReference type="Gene3D" id="3.40.50.300">
    <property type="entry name" value="P-loop containing nucleotide triphosphate hydrolases"/>
    <property type="match status" value="1"/>
</dbReference>
<evidence type="ECO:0000256" key="12">
    <source>
        <dbReference type="ARBA" id="ARBA00022741"/>
    </source>
</evidence>
<dbReference type="RefSeq" id="WP_171653923.1">
    <property type="nucleotide sequence ID" value="NZ_WHOD01000079.1"/>
</dbReference>
<evidence type="ECO:0000256" key="17">
    <source>
        <dbReference type="ARBA" id="ARBA00030571"/>
    </source>
</evidence>
<dbReference type="GO" id="GO:0005524">
    <property type="term" value="F:ATP binding"/>
    <property type="evidence" value="ECO:0007669"/>
    <property type="project" value="UniProtKB-KW"/>
</dbReference>
<evidence type="ECO:0000256" key="9">
    <source>
        <dbReference type="ARBA" id="ARBA00012523"/>
    </source>
</evidence>
<keyword evidence="12" id="KW-0547">Nucleotide-binding</keyword>
<evidence type="ECO:0000256" key="5">
    <source>
        <dbReference type="ARBA" id="ARBA00004692"/>
    </source>
</evidence>
<evidence type="ECO:0000256" key="1">
    <source>
        <dbReference type="ARBA" id="ARBA00000312"/>
    </source>
</evidence>
<comment type="function">
    <text evidence="4">Catalyzes ATP-dependent phosphorylation of adenosylcobinamide and addition of GMP to adenosylcobinamide phosphate.</text>
</comment>
<evidence type="ECO:0000256" key="8">
    <source>
        <dbReference type="ARBA" id="ARBA00012016"/>
    </source>
</evidence>
<comment type="catalytic activity">
    <reaction evidence="1">
        <text>adenosylcob(III)inamide + ATP = adenosylcob(III)inamide phosphate + ADP + H(+)</text>
        <dbReference type="Rhea" id="RHEA:15769"/>
        <dbReference type="ChEBI" id="CHEBI:2480"/>
        <dbReference type="ChEBI" id="CHEBI:15378"/>
        <dbReference type="ChEBI" id="CHEBI:30616"/>
        <dbReference type="ChEBI" id="CHEBI:58502"/>
        <dbReference type="ChEBI" id="CHEBI:456216"/>
        <dbReference type="EC" id="2.7.1.156"/>
    </reaction>
</comment>
<keyword evidence="11" id="KW-0808">Transferase</keyword>
<dbReference type="PANTHER" id="PTHR34848">
    <property type="match status" value="1"/>
</dbReference>
<comment type="catalytic activity">
    <reaction evidence="3">
        <text>adenosylcob(III)inamide + GTP = adenosylcob(III)inamide phosphate + GDP + H(+)</text>
        <dbReference type="Rhea" id="RHEA:15765"/>
        <dbReference type="ChEBI" id="CHEBI:2480"/>
        <dbReference type="ChEBI" id="CHEBI:15378"/>
        <dbReference type="ChEBI" id="CHEBI:37565"/>
        <dbReference type="ChEBI" id="CHEBI:58189"/>
        <dbReference type="ChEBI" id="CHEBI:58502"/>
        <dbReference type="EC" id="2.7.1.156"/>
    </reaction>
</comment>
<dbReference type="EC" id="2.7.7.62" evidence="9"/>
<comment type="similarity">
    <text evidence="7">Belongs to the CobU/CobP family.</text>
</comment>
<keyword evidence="10" id="KW-0169">Cobalamin biosynthesis</keyword>